<feature type="region of interest" description="Disordered" evidence="1">
    <location>
        <begin position="61"/>
        <end position="105"/>
    </location>
</feature>
<dbReference type="Proteomes" id="UP000298493">
    <property type="component" value="Unassembled WGS sequence"/>
</dbReference>
<dbReference type="Pfam" id="PF02112">
    <property type="entry name" value="PDEase_II"/>
    <property type="match status" value="2"/>
</dbReference>
<feature type="compositionally biased region" description="Low complexity" evidence="1">
    <location>
        <begin position="80"/>
        <end position="94"/>
    </location>
</feature>
<dbReference type="AlphaFoldDB" id="A0A4Z1NW48"/>
<feature type="region of interest" description="Disordered" evidence="1">
    <location>
        <begin position="395"/>
        <end position="435"/>
    </location>
</feature>
<proteinExistence type="predicted"/>
<evidence type="ECO:0000313" key="3">
    <source>
        <dbReference type="Proteomes" id="UP000298493"/>
    </source>
</evidence>
<feature type="compositionally biased region" description="Basic residues" evidence="1">
    <location>
        <begin position="401"/>
        <end position="411"/>
    </location>
</feature>
<dbReference type="InterPro" id="IPR036866">
    <property type="entry name" value="RibonucZ/Hydroxyglut_hydro"/>
</dbReference>
<dbReference type="InterPro" id="IPR000396">
    <property type="entry name" value="Pdiesterase2"/>
</dbReference>
<dbReference type="PANTHER" id="PTHR28283">
    <property type="entry name" value="3',5'-CYCLIC-NUCLEOTIDE PHOSPHODIESTERASE 1"/>
    <property type="match status" value="1"/>
</dbReference>
<dbReference type="GO" id="GO:0006198">
    <property type="term" value="P:cAMP catabolic process"/>
    <property type="evidence" value="ECO:0007669"/>
    <property type="project" value="InterPro"/>
</dbReference>
<reference evidence="2 3" key="1">
    <citation type="submission" date="2019-04" db="EMBL/GenBank/DDBJ databases">
        <title>High contiguity whole genome sequence and gene annotation resource for two Venturia nashicola isolates.</title>
        <authorList>
            <person name="Prokchorchik M."/>
            <person name="Won K."/>
            <person name="Lee Y."/>
            <person name="Choi E.D."/>
            <person name="Segonzac C."/>
            <person name="Sohn K.H."/>
        </authorList>
    </citation>
    <scope>NUCLEOTIDE SEQUENCE [LARGE SCALE GENOMIC DNA]</scope>
    <source>
        <strain evidence="2 3">PRI2</strain>
    </source>
</reference>
<evidence type="ECO:0000313" key="2">
    <source>
        <dbReference type="EMBL" id="TID17722.1"/>
    </source>
</evidence>
<dbReference type="GO" id="GO:0004115">
    <property type="term" value="F:3',5'-cyclic-AMP phosphodiesterase activity"/>
    <property type="evidence" value="ECO:0007669"/>
    <property type="project" value="InterPro"/>
</dbReference>
<dbReference type="STRING" id="86259.A0A4Z1NW48"/>
<name>A0A4Z1NW48_9PEZI</name>
<dbReference type="GO" id="GO:1902660">
    <property type="term" value="P:negative regulation of glucose mediated signaling pathway"/>
    <property type="evidence" value="ECO:0007669"/>
    <property type="project" value="TreeGrafter"/>
</dbReference>
<dbReference type="SUPFAM" id="SSF56281">
    <property type="entry name" value="Metallo-hydrolase/oxidoreductase"/>
    <property type="match status" value="1"/>
</dbReference>
<dbReference type="CDD" id="cd07735">
    <property type="entry name" value="class_II_PDE_MBL-fold"/>
    <property type="match status" value="1"/>
</dbReference>
<dbReference type="PRINTS" id="PR00388">
    <property type="entry name" value="PDIESTERASE2"/>
</dbReference>
<accession>A0A4Z1NW48</accession>
<feature type="region of interest" description="Disordered" evidence="1">
    <location>
        <begin position="238"/>
        <end position="298"/>
    </location>
</feature>
<feature type="compositionally biased region" description="Polar residues" evidence="1">
    <location>
        <begin position="265"/>
        <end position="293"/>
    </location>
</feature>
<gene>
    <name evidence="2" type="ORF">E6O75_ATG10367</name>
</gene>
<evidence type="ECO:0000256" key="1">
    <source>
        <dbReference type="SAM" id="MobiDB-lite"/>
    </source>
</evidence>
<sequence>MLTSVQGSGGGPSEDNITGFLVRSTASDWSKGSILAVDAGSHLASIVRILEDHFPLISPDPHPSCIDSRRAPPPNDDAVSPTNSQSSFSNSERSPTPPAPPATVLEAGPFAGLAFPHASARANAVHIVREHVSTYLITHPHLDHLSGFAMNTAAFHNTSRPKRLAALPFTVLAIKNHIFNDIIWPNLTDEDNGVGLVTFQRLTEGGNLALGEGTSRGFIEVCDGLAVKGFKISHGKCAGAPRGEHGHQSGRKGSSGGPTAHSHGHTTSQNTPGGENARRSSVFSQGAASQPGTPQEYAHPVVDSTAYFIRDDATGKELLMFGDVEADSLSLCPRNHIVWAEAAYKISHGLLSGIFIECSYNDSQKDEYLFGHLAPRHLVAELQTLAEMVEARKKDMNEKAGRKRKRTHGHLHGSGAGSHGHEDSGRRSRSRTQQTYETMQDLIPEEEEGVPMTPTPMPTTIPATMSQEPTSLNLSADGAFASAQIIPYPPEAASAASSVSTMAHPQFIDTPDSQVPSDGPGPLKGVKVIIVHVKDSMADGPPVSVSILKELYAHEARLSTQGRALGCEYVISKGGESYWF</sequence>
<dbReference type="GO" id="GO:0047555">
    <property type="term" value="F:3',5'-cyclic-GMP phosphodiesterase activity"/>
    <property type="evidence" value="ECO:0007669"/>
    <property type="project" value="TreeGrafter"/>
</dbReference>
<dbReference type="PANTHER" id="PTHR28283:SF1">
    <property type="entry name" value="3',5'-CYCLIC-NUCLEOTIDE PHOSPHODIESTERASE 1"/>
    <property type="match status" value="1"/>
</dbReference>
<organism evidence="2 3">
    <name type="scientific">Venturia nashicola</name>
    <dbReference type="NCBI Taxonomy" id="86259"/>
    <lineage>
        <taxon>Eukaryota</taxon>
        <taxon>Fungi</taxon>
        <taxon>Dikarya</taxon>
        <taxon>Ascomycota</taxon>
        <taxon>Pezizomycotina</taxon>
        <taxon>Dothideomycetes</taxon>
        <taxon>Pleosporomycetidae</taxon>
        <taxon>Venturiales</taxon>
        <taxon>Venturiaceae</taxon>
        <taxon>Venturia</taxon>
    </lineage>
</organism>
<keyword evidence="3" id="KW-1185">Reference proteome</keyword>
<protein>
    <submittedName>
        <fullName evidence="2">3-5-cyclic-nucleotide phosphodiesterase</fullName>
    </submittedName>
</protein>
<comment type="caution">
    <text evidence="2">The sequence shown here is derived from an EMBL/GenBank/DDBJ whole genome shotgun (WGS) entry which is preliminary data.</text>
</comment>
<dbReference type="EMBL" id="SNSC02000015">
    <property type="protein sequence ID" value="TID17722.1"/>
    <property type="molecule type" value="Genomic_DNA"/>
</dbReference>